<organism evidence="1 2">
    <name type="scientific">Lachnotalea glycerini</name>
    <dbReference type="NCBI Taxonomy" id="1763509"/>
    <lineage>
        <taxon>Bacteria</taxon>
        <taxon>Bacillati</taxon>
        <taxon>Bacillota</taxon>
        <taxon>Clostridia</taxon>
        <taxon>Lachnospirales</taxon>
        <taxon>Lachnospiraceae</taxon>
        <taxon>Lachnotalea</taxon>
    </lineage>
</organism>
<gene>
    <name evidence="1" type="ORF">C8E03_11756</name>
</gene>
<sequence>METTNNGVQKAQFQEINIASFNNNAAVLDEHILC</sequence>
<protein>
    <submittedName>
        <fullName evidence="1">Uncharacterized protein</fullName>
    </submittedName>
</protein>
<reference evidence="1 2" key="1">
    <citation type="submission" date="2018-05" db="EMBL/GenBank/DDBJ databases">
        <title>Genomic Encyclopedia of Type Strains, Phase IV (KMG-IV): sequencing the most valuable type-strain genomes for metagenomic binning, comparative biology and taxonomic classification.</title>
        <authorList>
            <person name="Goeker M."/>
        </authorList>
    </citation>
    <scope>NUCLEOTIDE SEQUENCE [LARGE SCALE GENOMIC DNA]</scope>
    <source>
        <strain evidence="1 2">DSM 28816</strain>
    </source>
</reference>
<evidence type="ECO:0000313" key="2">
    <source>
        <dbReference type="Proteomes" id="UP000247523"/>
    </source>
</evidence>
<dbReference type="AlphaFoldDB" id="A0A318EM35"/>
<name>A0A318EM35_9FIRM</name>
<dbReference type="Proteomes" id="UP000247523">
    <property type="component" value="Unassembled WGS sequence"/>
</dbReference>
<proteinExistence type="predicted"/>
<evidence type="ECO:0000313" key="1">
    <source>
        <dbReference type="EMBL" id="PXV85420.1"/>
    </source>
</evidence>
<accession>A0A318EM35</accession>
<comment type="caution">
    <text evidence="1">The sequence shown here is derived from an EMBL/GenBank/DDBJ whole genome shotgun (WGS) entry which is preliminary data.</text>
</comment>
<dbReference type="EMBL" id="QICS01000017">
    <property type="protein sequence ID" value="PXV85420.1"/>
    <property type="molecule type" value="Genomic_DNA"/>
</dbReference>